<keyword evidence="7" id="KW-0547">Nucleotide-binding</keyword>
<evidence type="ECO:0000259" key="13">
    <source>
        <dbReference type="Pfam" id="PF20266"/>
    </source>
</evidence>
<dbReference type="GO" id="GO:0005525">
    <property type="term" value="F:GTP binding"/>
    <property type="evidence" value="ECO:0007669"/>
    <property type="project" value="UniProtKB-KW"/>
</dbReference>
<sequence>MFQEDVGQILFKCKSKYIDIRKHEKERYGKHFEALQSIIFGILKSESSQLDILIAEYCLEGSVGDNIKIAKPNEFDLVFKLQFPYYESIAVTRDPKIPGNVLLDMTRVLELLENDPREDYQGIRKLLQIQLVDAQNFLVVDKLRSWLQSLFSQALNRIAYRVELADGVVSQLKYRTCGPAHTIVVYGDYEYSVDFVPAIRLAAKQNVLLTEQLMYYNRADLLYWEAVPKPLKIQTETSSISFRSSFYSAEKLMLLTKHKNCRNAIRVMKKFRDVKTNLGHLKSYYIKTLFLWKIKQEPESYWKKALLVILDDMFEDLAEHLKRGVLPFFWDPELNMLHDLTKVQVSEMYRCVQRFLGALRGAGIRQKHTLTRLVLRGFSKPSSS</sequence>
<evidence type="ECO:0000256" key="2">
    <source>
        <dbReference type="ARBA" id="ARBA00001946"/>
    </source>
</evidence>
<dbReference type="InterPro" id="IPR046903">
    <property type="entry name" value="Mab-21-like_nuc_Trfase"/>
</dbReference>
<evidence type="ECO:0000259" key="12">
    <source>
        <dbReference type="Pfam" id="PF03281"/>
    </source>
</evidence>
<dbReference type="SMART" id="SM01265">
    <property type="entry name" value="Mab-21"/>
    <property type="match status" value="1"/>
</dbReference>
<dbReference type="InterPro" id="IPR024810">
    <property type="entry name" value="MAB21L/cGLR"/>
</dbReference>
<protein>
    <submittedName>
        <fullName evidence="14">Uncharacterized protein</fullName>
    </submittedName>
</protein>
<evidence type="ECO:0000256" key="5">
    <source>
        <dbReference type="ARBA" id="ARBA00022695"/>
    </source>
</evidence>
<keyword evidence="15" id="KW-1185">Reference proteome</keyword>
<feature type="domain" description="Mab-21-like nucleotidyltransferase" evidence="12">
    <location>
        <begin position="64"/>
        <end position="254"/>
    </location>
</feature>
<dbReference type="OrthoDB" id="7249367at2759"/>
<dbReference type="GO" id="GO:0140896">
    <property type="term" value="P:cGAS/STING signaling pathway"/>
    <property type="evidence" value="ECO:0007669"/>
    <property type="project" value="EnsemblMetazoa"/>
</dbReference>
<evidence type="ECO:0000256" key="7">
    <source>
        <dbReference type="ARBA" id="ARBA00022741"/>
    </source>
</evidence>
<dbReference type="Pfam" id="PF03281">
    <property type="entry name" value="Mab-21"/>
    <property type="match status" value="1"/>
</dbReference>
<evidence type="ECO:0000256" key="9">
    <source>
        <dbReference type="ARBA" id="ARBA00022842"/>
    </source>
</evidence>
<keyword evidence="4" id="KW-0808">Transferase</keyword>
<accession>B3NR87</accession>
<dbReference type="GO" id="GO:1902615">
    <property type="term" value="P:immune response involved in response to exogenous dsRNA"/>
    <property type="evidence" value="ECO:0007669"/>
    <property type="project" value="EnsemblMetazoa"/>
</dbReference>
<feature type="domain" description="Mab-21-like HhH/H2TH-like" evidence="13">
    <location>
        <begin position="261"/>
        <end position="353"/>
    </location>
</feature>
<comment type="similarity">
    <text evidence="3">Belongs to the mab-21 family.</text>
</comment>
<dbReference type="GO" id="GO:0051607">
    <property type="term" value="P:defense response to virus"/>
    <property type="evidence" value="ECO:0007669"/>
    <property type="project" value="EnsemblMetazoa"/>
</dbReference>
<dbReference type="GO" id="GO:0046872">
    <property type="term" value="F:metal ion binding"/>
    <property type="evidence" value="ECO:0007669"/>
    <property type="project" value="UniProtKB-KW"/>
</dbReference>
<dbReference type="Pfam" id="PF20266">
    <property type="entry name" value="Mab-21_C"/>
    <property type="match status" value="1"/>
</dbReference>
<dbReference type="GO" id="GO:0061501">
    <property type="term" value="F:2',3'-cyclic GMP-AMP synthase activity"/>
    <property type="evidence" value="ECO:0007669"/>
    <property type="project" value="EnsemblMetazoa"/>
</dbReference>
<dbReference type="PANTHER" id="PTHR10656">
    <property type="entry name" value="CELL FATE DETERMINING PROTEIN MAB21-RELATED"/>
    <property type="match status" value="1"/>
</dbReference>
<proteinExistence type="inferred from homology"/>
<evidence type="ECO:0000256" key="11">
    <source>
        <dbReference type="ARBA" id="ARBA00023211"/>
    </source>
</evidence>
<evidence type="ECO:0000256" key="4">
    <source>
        <dbReference type="ARBA" id="ARBA00022679"/>
    </source>
</evidence>
<keyword evidence="9" id="KW-0460">Magnesium</keyword>
<keyword evidence="10" id="KW-0342">GTP-binding</keyword>
<dbReference type="InterPro" id="IPR046906">
    <property type="entry name" value="Mab-21_HhH/H2TH-like"/>
</dbReference>
<dbReference type="GO" id="GO:0098586">
    <property type="term" value="P:cellular response to virus"/>
    <property type="evidence" value="ECO:0007669"/>
    <property type="project" value="EnsemblMetazoa"/>
</dbReference>
<keyword evidence="5" id="KW-0548">Nucleotidyltransferase</keyword>
<evidence type="ECO:0000256" key="10">
    <source>
        <dbReference type="ARBA" id="ARBA00023134"/>
    </source>
</evidence>
<dbReference type="EMBL" id="CH954179">
    <property type="protein sequence ID" value="EDV57106.2"/>
    <property type="molecule type" value="Genomic_DNA"/>
</dbReference>
<evidence type="ECO:0000256" key="6">
    <source>
        <dbReference type="ARBA" id="ARBA00022723"/>
    </source>
</evidence>
<organism evidence="14 15">
    <name type="scientific">Drosophila erecta</name>
    <name type="common">Fruit fly</name>
    <dbReference type="NCBI Taxonomy" id="7220"/>
    <lineage>
        <taxon>Eukaryota</taxon>
        <taxon>Metazoa</taxon>
        <taxon>Ecdysozoa</taxon>
        <taxon>Arthropoda</taxon>
        <taxon>Hexapoda</taxon>
        <taxon>Insecta</taxon>
        <taxon>Pterygota</taxon>
        <taxon>Neoptera</taxon>
        <taxon>Endopterygota</taxon>
        <taxon>Diptera</taxon>
        <taxon>Brachycera</taxon>
        <taxon>Muscomorpha</taxon>
        <taxon>Ephydroidea</taxon>
        <taxon>Drosophilidae</taxon>
        <taxon>Drosophila</taxon>
        <taxon>Sophophora</taxon>
    </lineage>
</organism>
<name>B3NR87_DROER</name>
<keyword evidence="6" id="KW-0479">Metal-binding</keyword>
<evidence type="ECO:0000256" key="1">
    <source>
        <dbReference type="ARBA" id="ARBA00001936"/>
    </source>
</evidence>
<dbReference type="GO" id="GO:0140700">
    <property type="term" value="F:3',2'-cyclic GMP-AMP synthase activity"/>
    <property type="evidence" value="ECO:0007669"/>
    <property type="project" value="EnsemblMetazoa"/>
</dbReference>
<reference evidence="14 15" key="2">
    <citation type="journal article" date="2008" name="Bioinformatics">
        <title>Assembly reconciliation.</title>
        <authorList>
            <person name="Zimin A.V."/>
            <person name="Smith D.R."/>
            <person name="Sutton G."/>
            <person name="Yorke J.A."/>
        </authorList>
    </citation>
    <scope>NUCLEOTIDE SEQUENCE [LARGE SCALE GENOMIC DNA]</scope>
    <source>
        <strain evidence="14 15">TSC#14021-0224.01</strain>
    </source>
</reference>
<keyword evidence="11" id="KW-0464">Manganese</keyword>
<evidence type="ECO:0000313" key="14">
    <source>
        <dbReference type="EMBL" id="EDV57106.2"/>
    </source>
</evidence>
<dbReference type="Gene3D" id="1.10.1410.40">
    <property type="match status" value="1"/>
</dbReference>
<keyword evidence="8" id="KW-0067">ATP-binding</keyword>
<dbReference type="GO" id="GO:0005524">
    <property type="term" value="F:ATP binding"/>
    <property type="evidence" value="ECO:0007669"/>
    <property type="project" value="UniProtKB-KW"/>
</dbReference>
<dbReference type="AlphaFoldDB" id="B3NR87"/>
<dbReference type="PANTHER" id="PTHR10656:SF42">
    <property type="entry name" value="CYCLIC GMP-AMP SYNTHASE-LIKE PROTEIN-RELATED"/>
    <property type="match status" value="1"/>
</dbReference>
<comment type="cofactor">
    <cofactor evidence="1">
        <name>Mn(2+)</name>
        <dbReference type="ChEBI" id="CHEBI:29035"/>
    </cofactor>
</comment>
<evidence type="ECO:0000256" key="8">
    <source>
        <dbReference type="ARBA" id="ARBA00022840"/>
    </source>
</evidence>
<evidence type="ECO:0000256" key="3">
    <source>
        <dbReference type="ARBA" id="ARBA00008307"/>
    </source>
</evidence>
<dbReference type="Gene3D" id="3.30.460.90">
    <property type="match status" value="1"/>
</dbReference>
<dbReference type="GO" id="GO:0003725">
    <property type="term" value="F:double-stranded RNA binding"/>
    <property type="evidence" value="ECO:0007669"/>
    <property type="project" value="EnsemblMetazoa"/>
</dbReference>
<reference evidence="14 15" key="1">
    <citation type="journal article" date="2007" name="Nature">
        <title>Evolution of genes and genomes on the Drosophila phylogeny.</title>
        <authorList>
            <consortium name="Drosophila 12 Genomes Consortium"/>
            <person name="Clark A.G."/>
            <person name="Eisen M.B."/>
            <person name="Smith D.R."/>
            <person name="Bergman C.M."/>
            <person name="Oliver B."/>
            <person name="Markow T.A."/>
            <person name="Kaufman T.C."/>
            <person name="Kellis M."/>
            <person name="Gelbart W."/>
            <person name="Iyer V.N."/>
            <person name="Pollard D.A."/>
            <person name="Sackton T.B."/>
            <person name="Larracuente A.M."/>
            <person name="Singh N.D."/>
            <person name="Abad J.P."/>
            <person name="Abt D.N."/>
            <person name="Adryan B."/>
            <person name="Aguade M."/>
            <person name="Akashi H."/>
            <person name="Anderson W.W."/>
            <person name="Aquadro C.F."/>
            <person name="Ardell D.H."/>
            <person name="Arguello R."/>
            <person name="Artieri C.G."/>
            <person name="Barbash D.A."/>
            <person name="Barker D."/>
            <person name="Barsanti P."/>
            <person name="Batterham P."/>
            <person name="Batzoglou S."/>
            <person name="Begun D."/>
            <person name="Bhutkar A."/>
            <person name="Blanco E."/>
            <person name="Bosak S.A."/>
            <person name="Bradley R.K."/>
            <person name="Brand A.D."/>
            <person name="Brent M.R."/>
            <person name="Brooks A.N."/>
            <person name="Brown R.H."/>
            <person name="Butlin R.K."/>
            <person name="Caggese C."/>
            <person name="Calvi B.R."/>
            <person name="Bernardo de Carvalho A."/>
            <person name="Caspi A."/>
            <person name="Castrezana S."/>
            <person name="Celniker S.E."/>
            <person name="Chang J.L."/>
            <person name="Chapple C."/>
            <person name="Chatterji S."/>
            <person name="Chinwalla A."/>
            <person name="Civetta A."/>
            <person name="Clifton S.W."/>
            <person name="Comeron J.M."/>
            <person name="Costello J.C."/>
            <person name="Coyne J.A."/>
            <person name="Daub J."/>
            <person name="David R.G."/>
            <person name="Delcher A.L."/>
            <person name="Delehaunty K."/>
            <person name="Do C.B."/>
            <person name="Ebling H."/>
            <person name="Edwards K."/>
            <person name="Eickbush T."/>
            <person name="Evans J.D."/>
            <person name="Filipski A."/>
            <person name="Findeiss S."/>
            <person name="Freyhult E."/>
            <person name="Fulton L."/>
            <person name="Fulton R."/>
            <person name="Garcia A.C."/>
            <person name="Gardiner A."/>
            <person name="Garfield D.A."/>
            <person name="Garvin B.E."/>
            <person name="Gibson G."/>
            <person name="Gilbert D."/>
            <person name="Gnerre S."/>
            <person name="Godfrey J."/>
            <person name="Good R."/>
            <person name="Gotea V."/>
            <person name="Gravely B."/>
            <person name="Greenberg A.J."/>
            <person name="Griffiths-Jones S."/>
            <person name="Gross S."/>
            <person name="Guigo R."/>
            <person name="Gustafson E.A."/>
            <person name="Haerty W."/>
            <person name="Hahn M.W."/>
            <person name="Halligan D.L."/>
            <person name="Halpern A.L."/>
            <person name="Halter G.M."/>
            <person name="Han M.V."/>
            <person name="Heger A."/>
            <person name="Hillier L."/>
            <person name="Hinrichs A.S."/>
            <person name="Holmes I."/>
            <person name="Hoskins R.A."/>
            <person name="Hubisz M.J."/>
            <person name="Hultmark D."/>
            <person name="Huntley M.A."/>
            <person name="Jaffe D.B."/>
            <person name="Jagadeeshan S."/>
            <person name="Jeck W.R."/>
            <person name="Johnson J."/>
            <person name="Jones C.D."/>
            <person name="Jordan W.C."/>
            <person name="Karpen G.H."/>
            <person name="Kataoka E."/>
            <person name="Keightley P.D."/>
            <person name="Kheradpour P."/>
            <person name="Kirkness E.F."/>
            <person name="Koerich L.B."/>
            <person name="Kristiansen K."/>
            <person name="Kudrna D."/>
            <person name="Kulathinal R.J."/>
            <person name="Kumar S."/>
            <person name="Kwok R."/>
            <person name="Lander E."/>
            <person name="Langley C.H."/>
            <person name="Lapoint R."/>
            <person name="Lazzaro B.P."/>
            <person name="Lee S.J."/>
            <person name="Levesque L."/>
            <person name="Li R."/>
            <person name="Lin C.F."/>
            <person name="Lin M.F."/>
            <person name="Lindblad-Toh K."/>
            <person name="Llopart A."/>
            <person name="Long M."/>
            <person name="Low L."/>
            <person name="Lozovsky E."/>
            <person name="Lu J."/>
            <person name="Luo M."/>
            <person name="Machado C.A."/>
            <person name="Makalowski W."/>
            <person name="Marzo M."/>
            <person name="Matsuda M."/>
            <person name="Matzkin L."/>
            <person name="McAllister B."/>
            <person name="McBride C.S."/>
            <person name="McKernan B."/>
            <person name="McKernan K."/>
            <person name="Mendez-Lago M."/>
            <person name="Minx P."/>
            <person name="Mollenhauer M.U."/>
            <person name="Montooth K."/>
            <person name="Mount S.M."/>
            <person name="Mu X."/>
            <person name="Myers E."/>
            <person name="Negre B."/>
            <person name="Newfeld S."/>
            <person name="Nielsen R."/>
            <person name="Noor M.A."/>
            <person name="O'Grady P."/>
            <person name="Pachter L."/>
            <person name="Papaceit M."/>
            <person name="Parisi M.J."/>
            <person name="Parisi M."/>
            <person name="Parts L."/>
            <person name="Pedersen J.S."/>
            <person name="Pesole G."/>
            <person name="Phillippy A.M."/>
            <person name="Ponting C.P."/>
            <person name="Pop M."/>
            <person name="Porcelli D."/>
            <person name="Powell J.R."/>
            <person name="Prohaska S."/>
            <person name="Pruitt K."/>
            <person name="Puig M."/>
            <person name="Quesneville H."/>
            <person name="Ram K.R."/>
            <person name="Rand D."/>
            <person name="Rasmussen M.D."/>
            <person name="Reed L.K."/>
            <person name="Reenan R."/>
            <person name="Reily A."/>
            <person name="Remington K.A."/>
            <person name="Rieger T.T."/>
            <person name="Ritchie M.G."/>
            <person name="Robin C."/>
            <person name="Rogers Y.H."/>
            <person name="Rohde C."/>
            <person name="Rozas J."/>
            <person name="Rubenfield M.J."/>
            <person name="Ruiz A."/>
            <person name="Russo S."/>
            <person name="Salzberg S.L."/>
            <person name="Sanchez-Gracia A."/>
            <person name="Saranga D.J."/>
            <person name="Sato H."/>
            <person name="Schaeffer S.W."/>
            <person name="Schatz M.C."/>
            <person name="Schlenke T."/>
            <person name="Schwartz R."/>
            <person name="Segarra C."/>
            <person name="Singh R.S."/>
            <person name="Sirot L."/>
            <person name="Sirota M."/>
            <person name="Sisneros N.B."/>
            <person name="Smith C.D."/>
            <person name="Smith T.F."/>
            <person name="Spieth J."/>
            <person name="Stage D.E."/>
            <person name="Stark A."/>
            <person name="Stephan W."/>
            <person name="Strausberg R.L."/>
            <person name="Strempel S."/>
            <person name="Sturgill D."/>
            <person name="Sutton G."/>
            <person name="Sutton G.G."/>
            <person name="Tao W."/>
            <person name="Teichmann S."/>
            <person name="Tobari Y.N."/>
            <person name="Tomimura Y."/>
            <person name="Tsolas J.M."/>
            <person name="Valente V.L."/>
            <person name="Venter E."/>
            <person name="Venter J.C."/>
            <person name="Vicario S."/>
            <person name="Vieira F.G."/>
            <person name="Vilella A.J."/>
            <person name="Villasante A."/>
            <person name="Walenz B."/>
            <person name="Wang J."/>
            <person name="Wasserman M."/>
            <person name="Watts T."/>
            <person name="Wilson D."/>
            <person name="Wilson R.K."/>
            <person name="Wing R.A."/>
            <person name="Wolfner M.F."/>
            <person name="Wong A."/>
            <person name="Wong G.K."/>
            <person name="Wu C.I."/>
            <person name="Wu G."/>
            <person name="Yamamoto D."/>
            <person name="Yang H.P."/>
            <person name="Yang S.P."/>
            <person name="Yorke J.A."/>
            <person name="Yoshida K."/>
            <person name="Zdobnov E."/>
            <person name="Zhang P."/>
            <person name="Zhang Y."/>
            <person name="Zimin A.V."/>
            <person name="Baldwin J."/>
            <person name="Abdouelleil A."/>
            <person name="Abdulkadir J."/>
            <person name="Abebe A."/>
            <person name="Abera B."/>
            <person name="Abreu J."/>
            <person name="Acer S.C."/>
            <person name="Aftuck L."/>
            <person name="Alexander A."/>
            <person name="An P."/>
            <person name="Anderson E."/>
            <person name="Anderson S."/>
            <person name="Arachi H."/>
            <person name="Azer M."/>
            <person name="Bachantsang P."/>
            <person name="Barry A."/>
            <person name="Bayul T."/>
            <person name="Berlin A."/>
            <person name="Bessette D."/>
            <person name="Bloom T."/>
            <person name="Blye J."/>
            <person name="Boguslavskiy L."/>
            <person name="Bonnet C."/>
            <person name="Boukhgalter B."/>
            <person name="Bourzgui I."/>
            <person name="Brown A."/>
            <person name="Cahill P."/>
            <person name="Channer S."/>
            <person name="Cheshatsang Y."/>
            <person name="Chuda L."/>
            <person name="Citroen M."/>
            <person name="Collymore A."/>
            <person name="Cooke P."/>
            <person name="Costello M."/>
            <person name="D'Aco K."/>
            <person name="Daza R."/>
            <person name="De Haan G."/>
            <person name="DeGray S."/>
            <person name="DeMaso C."/>
            <person name="Dhargay N."/>
            <person name="Dooley K."/>
            <person name="Dooley E."/>
            <person name="Doricent M."/>
            <person name="Dorje P."/>
            <person name="Dorjee K."/>
            <person name="Dupes A."/>
            <person name="Elong R."/>
            <person name="Falk J."/>
            <person name="Farina A."/>
            <person name="Faro S."/>
            <person name="Ferguson D."/>
            <person name="Fisher S."/>
            <person name="Foley C.D."/>
            <person name="Franke A."/>
            <person name="Friedrich D."/>
            <person name="Gadbois L."/>
            <person name="Gearin G."/>
            <person name="Gearin C.R."/>
            <person name="Giannoukos G."/>
            <person name="Goode T."/>
            <person name="Graham J."/>
            <person name="Grandbois E."/>
            <person name="Grewal S."/>
            <person name="Gyaltsen K."/>
            <person name="Hafez N."/>
            <person name="Hagos B."/>
            <person name="Hall J."/>
            <person name="Henson C."/>
            <person name="Hollinger A."/>
            <person name="Honan T."/>
            <person name="Huard M.D."/>
            <person name="Hughes L."/>
            <person name="Hurhula B."/>
            <person name="Husby M.E."/>
            <person name="Kamat A."/>
            <person name="Kanga B."/>
            <person name="Kashin S."/>
            <person name="Khazanovich D."/>
            <person name="Kisner P."/>
            <person name="Lance K."/>
            <person name="Lara M."/>
            <person name="Lee W."/>
            <person name="Lennon N."/>
            <person name="Letendre F."/>
            <person name="LeVine R."/>
            <person name="Lipovsky A."/>
            <person name="Liu X."/>
            <person name="Liu J."/>
            <person name="Liu S."/>
            <person name="Lokyitsang T."/>
            <person name="Lokyitsang Y."/>
            <person name="Lubonja R."/>
            <person name="Lui A."/>
            <person name="MacDonald P."/>
            <person name="Magnisalis V."/>
            <person name="Maru K."/>
            <person name="Matthews C."/>
            <person name="McCusker W."/>
            <person name="McDonough S."/>
            <person name="Mehta T."/>
            <person name="Meldrim J."/>
            <person name="Meneus L."/>
            <person name="Mihai O."/>
            <person name="Mihalev A."/>
            <person name="Mihova T."/>
            <person name="Mittelman R."/>
            <person name="Mlenga V."/>
            <person name="Montmayeur A."/>
            <person name="Mulrain L."/>
            <person name="Navidi A."/>
            <person name="Naylor J."/>
            <person name="Negash T."/>
            <person name="Nguyen T."/>
            <person name="Nguyen N."/>
            <person name="Nicol R."/>
            <person name="Norbu C."/>
            <person name="Norbu N."/>
            <person name="Novod N."/>
            <person name="O'Neill B."/>
            <person name="Osman S."/>
            <person name="Markiewicz E."/>
            <person name="Oyono O.L."/>
            <person name="Patti C."/>
            <person name="Phunkhang P."/>
            <person name="Pierre F."/>
            <person name="Priest M."/>
            <person name="Raghuraman S."/>
            <person name="Rege F."/>
            <person name="Reyes R."/>
            <person name="Rise C."/>
            <person name="Rogov P."/>
            <person name="Ross K."/>
            <person name="Ryan E."/>
            <person name="Settipalli S."/>
            <person name="Shea T."/>
            <person name="Sherpa N."/>
            <person name="Shi L."/>
            <person name="Shih D."/>
            <person name="Sparrow T."/>
            <person name="Spaulding J."/>
            <person name="Stalker J."/>
            <person name="Stange-Thomann N."/>
            <person name="Stavropoulos S."/>
            <person name="Stone C."/>
            <person name="Strader C."/>
            <person name="Tesfaye S."/>
            <person name="Thomson T."/>
            <person name="Thoulutsang Y."/>
            <person name="Thoulutsang D."/>
            <person name="Topham K."/>
            <person name="Topping I."/>
            <person name="Tsamla T."/>
            <person name="Vassiliev H."/>
            <person name="Vo A."/>
            <person name="Wangchuk T."/>
            <person name="Wangdi T."/>
            <person name="Weiand M."/>
            <person name="Wilkinson J."/>
            <person name="Wilson A."/>
            <person name="Yadav S."/>
            <person name="Young G."/>
            <person name="Yu Q."/>
            <person name="Zembek L."/>
            <person name="Zhong D."/>
            <person name="Zimmer A."/>
            <person name="Zwirko Z."/>
            <person name="Jaffe D.B."/>
            <person name="Alvarez P."/>
            <person name="Brockman W."/>
            <person name="Butler J."/>
            <person name="Chin C."/>
            <person name="Gnerre S."/>
            <person name="Grabherr M."/>
            <person name="Kleber M."/>
            <person name="Mauceli E."/>
            <person name="MacCallum I."/>
        </authorList>
    </citation>
    <scope>NUCLEOTIDE SEQUENCE [LARGE SCALE GENOMIC DNA]</scope>
    <source>
        <strain evidence="14 15">TSC#14021-0224.01</strain>
    </source>
</reference>
<comment type="cofactor">
    <cofactor evidence="2">
        <name>Mg(2+)</name>
        <dbReference type="ChEBI" id="CHEBI:18420"/>
    </cofactor>
</comment>
<gene>
    <name evidence="14" type="primary">Dere\GG19870</name>
    <name evidence="14" type="synonym">dere_GLEANR_4717</name>
    <name evidence="14" type="synonym">GG19870</name>
    <name evidence="14" type="ORF">Dere_GG19870</name>
</gene>
<evidence type="ECO:0000313" key="15">
    <source>
        <dbReference type="Proteomes" id="UP000008711"/>
    </source>
</evidence>
<dbReference type="eggNOG" id="ENOG502S61H">
    <property type="taxonomic scope" value="Eukaryota"/>
</dbReference>
<dbReference type="HOGENOM" id="CLU_034978_1_0_1"/>
<dbReference type="Proteomes" id="UP000008711">
    <property type="component" value="Unassembled WGS sequence"/>
</dbReference>